<evidence type="ECO:0000313" key="1">
    <source>
        <dbReference type="EMBL" id="JAH88044.1"/>
    </source>
</evidence>
<accession>A0A0E9WCC2</accession>
<dbReference type="EMBL" id="GBXM01020533">
    <property type="protein sequence ID" value="JAH88044.1"/>
    <property type="molecule type" value="Transcribed_RNA"/>
</dbReference>
<protein>
    <submittedName>
        <fullName evidence="1">Uncharacterized protein</fullName>
    </submittedName>
</protein>
<name>A0A0E9WCC2_ANGAN</name>
<proteinExistence type="predicted"/>
<dbReference type="AlphaFoldDB" id="A0A0E9WCC2"/>
<organism evidence="1">
    <name type="scientific">Anguilla anguilla</name>
    <name type="common">European freshwater eel</name>
    <name type="synonym">Muraena anguilla</name>
    <dbReference type="NCBI Taxonomy" id="7936"/>
    <lineage>
        <taxon>Eukaryota</taxon>
        <taxon>Metazoa</taxon>
        <taxon>Chordata</taxon>
        <taxon>Craniata</taxon>
        <taxon>Vertebrata</taxon>
        <taxon>Euteleostomi</taxon>
        <taxon>Actinopterygii</taxon>
        <taxon>Neopterygii</taxon>
        <taxon>Teleostei</taxon>
        <taxon>Anguilliformes</taxon>
        <taxon>Anguillidae</taxon>
        <taxon>Anguilla</taxon>
    </lineage>
</organism>
<sequence>MKYKVKMKCKASSEILWLPFRHGVVHIHVRTSVREGGDIFRGWLL</sequence>
<reference evidence="1" key="1">
    <citation type="submission" date="2014-11" db="EMBL/GenBank/DDBJ databases">
        <authorList>
            <person name="Amaro Gonzalez C."/>
        </authorList>
    </citation>
    <scope>NUCLEOTIDE SEQUENCE</scope>
</reference>
<reference evidence="1" key="2">
    <citation type="journal article" date="2015" name="Fish Shellfish Immunol.">
        <title>Early steps in the European eel (Anguilla anguilla)-Vibrio vulnificus interaction in the gills: Role of the RtxA13 toxin.</title>
        <authorList>
            <person name="Callol A."/>
            <person name="Pajuelo D."/>
            <person name="Ebbesson L."/>
            <person name="Teles M."/>
            <person name="MacKenzie S."/>
            <person name="Amaro C."/>
        </authorList>
    </citation>
    <scope>NUCLEOTIDE SEQUENCE</scope>
</reference>